<organism evidence="8 9">
    <name type="scientific">Caenibius tardaugens NBRC 16725</name>
    <dbReference type="NCBI Taxonomy" id="1219035"/>
    <lineage>
        <taxon>Bacteria</taxon>
        <taxon>Pseudomonadati</taxon>
        <taxon>Pseudomonadota</taxon>
        <taxon>Alphaproteobacteria</taxon>
        <taxon>Sphingomonadales</taxon>
        <taxon>Erythrobacteraceae</taxon>
        <taxon>Caenibius</taxon>
    </lineage>
</organism>
<evidence type="ECO:0000256" key="5">
    <source>
        <dbReference type="ARBA" id="ARBA00023136"/>
    </source>
</evidence>
<name>U2ZT71_9SPHN</name>
<feature type="transmembrane region" description="Helical" evidence="6">
    <location>
        <begin position="95"/>
        <end position="114"/>
    </location>
</feature>
<feature type="transmembrane region" description="Helical" evidence="6">
    <location>
        <begin position="120"/>
        <end position="142"/>
    </location>
</feature>
<keyword evidence="2" id="KW-1003">Cell membrane</keyword>
<keyword evidence="4 6" id="KW-1133">Transmembrane helix</keyword>
<dbReference type="SUPFAM" id="SSF103473">
    <property type="entry name" value="MFS general substrate transporter"/>
    <property type="match status" value="1"/>
</dbReference>
<dbReference type="InterPro" id="IPR011701">
    <property type="entry name" value="MFS"/>
</dbReference>
<feature type="transmembrane region" description="Helical" evidence="6">
    <location>
        <begin position="374"/>
        <end position="396"/>
    </location>
</feature>
<dbReference type="InterPro" id="IPR050189">
    <property type="entry name" value="MFS_Efflux_Transporters"/>
</dbReference>
<feature type="transmembrane region" description="Helical" evidence="6">
    <location>
        <begin position="65"/>
        <end position="88"/>
    </location>
</feature>
<evidence type="ECO:0000259" key="7">
    <source>
        <dbReference type="PROSITE" id="PS50850"/>
    </source>
</evidence>
<dbReference type="PANTHER" id="PTHR43124">
    <property type="entry name" value="PURINE EFFLUX PUMP PBUE"/>
    <property type="match status" value="1"/>
</dbReference>
<gene>
    <name evidence="8" type="ORF">NT2_03_00670</name>
</gene>
<protein>
    <submittedName>
        <fullName evidence="8">Putative major facilitator superfamily transporter</fullName>
    </submittedName>
</protein>
<feature type="transmembrane region" description="Helical" evidence="6">
    <location>
        <begin position="185"/>
        <end position="205"/>
    </location>
</feature>
<dbReference type="EMBL" id="BASZ01000003">
    <property type="protein sequence ID" value="GAD48579.1"/>
    <property type="molecule type" value="Genomic_DNA"/>
</dbReference>
<keyword evidence="5 6" id="KW-0472">Membrane</keyword>
<keyword evidence="9" id="KW-1185">Reference proteome</keyword>
<feature type="transmembrane region" description="Helical" evidence="6">
    <location>
        <begin position="290"/>
        <end position="308"/>
    </location>
</feature>
<dbReference type="Proteomes" id="UP000016568">
    <property type="component" value="Unassembled WGS sequence"/>
</dbReference>
<feature type="transmembrane region" description="Helical" evidence="6">
    <location>
        <begin position="154"/>
        <end position="179"/>
    </location>
</feature>
<dbReference type="InterPro" id="IPR020846">
    <property type="entry name" value="MFS_dom"/>
</dbReference>
<proteinExistence type="predicted"/>
<feature type="transmembrane region" description="Helical" evidence="6">
    <location>
        <begin position="24"/>
        <end position="45"/>
    </location>
</feature>
<feature type="transmembrane region" description="Helical" evidence="6">
    <location>
        <begin position="314"/>
        <end position="337"/>
    </location>
</feature>
<accession>U2ZT71</accession>
<dbReference type="Gene3D" id="1.20.1250.20">
    <property type="entry name" value="MFS general substrate transporter like domains"/>
    <property type="match status" value="1"/>
</dbReference>
<sequence>MEPQNQTLVSEAATRLRAIGGAQWIALLVVMLSGPPLMALTFSTIAPVLPAIARHFGSQEESTLIAQWIMTAPAMGLMLGGPAGGFLIDRIGPRWLIIGAFALFAAAGSAGLYLNSALALLISRFLLGLAGSCIATTATWLIGERFDELRRRRVIGIQDSIAGVTAMSAVLLSGIIGTTDWRLPFAIYLIAVPLFVLALLAVPAVRPTTDAEANPPLIGVLAPLWPVYALVLAMAGLMMLPATQVPFLLESSGITDPITRSRVIASSAALTIVSAALYGPIRQRLKERGTLALIILAYALGTTTLSQSSDAWGAAFGCMLLGTGTGLFSPHFTSVLIARTPQPTRGRAIGLLFGTIFLSEFLSPLIILPLRAAFGVHGGFLALGVALFAGFAVAIITRRGNGTPPVPERIEA</sequence>
<dbReference type="PROSITE" id="PS50850">
    <property type="entry name" value="MFS"/>
    <property type="match status" value="1"/>
</dbReference>
<reference evidence="8 9" key="1">
    <citation type="submission" date="2013-09" db="EMBL/GenBank/DDBJ databases">
        <title>Whole genome shotgun sequence of Novosphingobium tardaugens NBRC 16725.</title>
        <authorList>
            <person name="Isaki S."/>
            <person name="Hosoyama A."/>
            <person name="Tsuchikane K."/>
            <person name="Katsumata H."/>
            <person name="Ando Y."/>
            <person name="Yamazaki S."/>
            <person name="Fujita N."/>
        </authorList>
    </citation>
    <scope>NUCLEOTIDE SEQUENCE [LARGE SCALE GENOMIC DNA]</scope>
    <source>
        <strain evidence="8 9">NBRC 16725</strain>
    </source>
</reference>
<feature type="transmembrane region" description="Helical" evidence="6">
    <location>
        <begin position="260"/>
        <end position="278"/>
    </location>
</feature>
<dbReference type="OrthoDB" id="9812221at2"/>
<evidence type="ECO:0000256" key="2">
    <source>
        <dbReference type="ARBA" id="ARBA00022475"/>
    </source>
</evidence>
<keyword evidence="3 6" id="KW-0812">Transmembrane</keyword>
<dbReference type="Pfam" id="PF07690">
    <property type="entry name" value="MFS_1"/>
    <property type="match status" value="1"/>
</dbReference>
<evidence type="ECO:0000313" key="9">
    <source>
        <dbReference type="Proteomes" id="UP000016568"/>
    </source>
</evidence>
<evidence type="ECO:0000256" key="1">
    <source>
        <dbReference type="ARBA" id="ARBA00004651"/>
    </source>
</evidence>
<comment type="caution">
    <text evidence="8">The sequence shown here is derived from an EMBL/GenBank/DDBJ whole genome shotgun (WGS) entry which is preliminary data.</text>
</comment>
<evidence type="ECO:0000256" key="3">
    <source>
        <dbReference type="ARBA" id="ARBA00022692"/>
    </source>
</evidence>
<dbReference type="eggNOG" id="COG2814">
    <property type="taxonomic scope" value="Bacteria"/>
</dbReference>
<comment type="subcellular location">
    <subcellularLocation>
        <location evidence="1">Cell membrane</location>
        <topology evidence="1">Multi-pass membrane protein</topology>
    </subcellularLocation>
</comment>
<feature type="domain" description="Major facilitator superfamily (MFS) profile" evidence="7">
    <location>
        <begin position="27"/>
        <end position="402"/>
    </location>
</feature>
<evidence type="ECO:0000313" key="8">
    <source>
        <dbReference type="EMBL" id="GAD48579.1"/>
    </source>
</evidence>
<dbReference type="InterPro" id="IPR036259">
    <property type="entry name" value="MFS_trans_sf"/>
</dbReference>
<feature type="transmembrane region" description="Helical" evidence="6">
    <location>
        <begin position="349"/>
        <end position="368"/>
    </location>
</feature>
<dbReference type="GO" id="GO:0005886">
    <property type="term" value="C:plasma membrane"/>
    <property type="evidence" value="ECO:0007669"/>
    <property type="project" value="UniProtKB-SubCell"/>
</dbReference>
<evidence type="ECO:0000256" key="6">
    <source>
        <dbReference type="SAM" id="Phobius"/>
    </source>
</evidence>
<dbReference type="KEGG" id="ntd:EGO55_02860"/>
<feature type="transmembrane region" description="Helical" evidence="6">
    <location>
        <begin position="217"/>
        <end position="240"/>
    </location>
</feature>
<dbReference type="GO" id="GO:0022857">
    <property type="term" value="F:transmembrane transporter activity"/>
    <property type="evidence" value="ECO:0007669"/>
    <property type="project" value="InterPro"/>
</dbReference>
<evidence type="ECO:0000256" key="4">
    <source>
        <dbReference type="ARBA" id="ARBA00022989"/>
    </source>
</evidence>
<dbReference type="AlphaFoldDB" id="U2ZT71"/>
<dbReference type="PANTHER" id="PTHR43124:SF3">
    <property type="entry name" value="CHLORAMPHENICOL EFFLUX PUMP RV0191"/>
    <property type="match status" value="1"/>
</dbReference>